<sequence length="599" mass="67189">MKSFNRPSKITAKPAIVQRKSQPTKGLIDNRPTAVIQRKLQHVANASPRVLQAKFGKGLPDQLKANLEAQSGFSLDDVQVHYNSSKPAEVGALAYAQGSDIYLGPGQEKHLAHEAWHVVQQKQGRVRPTMQLKGGVGVNDNVGLEQEADRMGQRSALPMQRKSSYSQSNADRQAAEVSQLKSKGWQKSSQVIQRAIEIEGVVYEKPKQRELINEIQLNLPHYGYTVTKKLLLETVKGLEGKTDLAGPFGSLDDFFEKAIALGLTEARIKTNSNTHRPKNLGIRPAFIPVINEIRTSTRNEFQEEAETNEKIVLAARHVIPSHLLGHAAEKLEADLESMQDWIKKTLNKLEKKDPILIGKLGEEKTSNKQECKRLIWKILHNHLGNLWVGDSLDNTAIGFLSGTIEKNIKTLCKSDNPLRDIDTVFTGTEGKSGLAEQMESIKNIIKVAFEASIKEHQELSEVYKKLEYNEDELKEILENELQADLTEVWDQIESDPASIGDFKDAEDFLNKFRNNPSLDLFTDFLDHNFQGSILDQQNTDKFKVQASTPKKGMKTPYNIMRTPESKKTQLEMPGAPKIQREVPRIGPDGKGIKYNNVNL</sequence>
<dbReference type="EMBL" id="CP059732">
    <property type="protein sequence ID" value="QMW06358.1"/>
    <property type="molecule type" value="Genomic_DNA"/>
</dbReference>
<dbReference type="RefSeq" id="WP_182463727.1">
    <property type="nucleotide sequence ID" value="NZ_CP059732.1"/>
</dbReference>
<evidence type="ECO:0000256" key="2">
    <source>
        <dbReference type="SAM" id="MobiDB-lite"/>
    </source>
</evidence>
<dbReference type="InterPro" id="IPR025295">
    <property type="entry name" value="eCIS_core_dom"/>
</dbReference>
<dbReference type="Proteomes" id="UP000515369">
    <property type="component" value="Chromosome"/>
</dbReference>
<feature type="region of interest" description="Disordered" evidence="2">
    <location>
        <begin position="580"/>
        <end position="599"/>
    </location>
</feature>
<protein>
    <submittedName>
        <fullName evidence="4">DUF4157 domain-containing protein</fullName>
    </submittedName>
</protein>
<dbReference type="AlphaFoldDB" id="A0A7G5H5G6"/>
<evidence type="ECO:0000256" key="1">
    <source>
        <dbReference type="SAM" id="Coils"/>
    </source>
</evidence>
<feature type="compositionally biased region" description="Polar residues" evidence="2">
    <location>
        <begin position="161"/>
        <end position="171"/>
    </location>
</feature>
<feature type="region of interest" description="Disordered" evidence="2">
    <location>
        <begin position="150"/>
        <end position="181"/>
    </location>
</feature>
<evidence type="ECO:0000259" key="3">
    <source>
        <dbReference type="Pfam" id="PF13699"/>
    </source>
</evidence>
<name>A0A7G5H5G6_9BACT</name>
<dbReference type="KEGG" id="sfol:H3H32_16440"/>
<feature type="coiled-coil region" evidence="1">
    <location>
        <begin position="456"/>
        <end position="483"/>
    </location>
</feature>
<feature type="region of interest" description="Disordered" evidence="2">
    <location>
        <begin position="1"/>
        <end position="29"/>
    </location>
</feature>
<evidence type="ECO:0000313" key="4">
    <source>
        <dbReference type="EMBL" id="QMW06358.1"/>
    </source>
</evidence>
<keyword evidence="5" id="KW-1185">Reference proteome</keyword>
<evidence type="ECO:0000313" key="5">
    <source>
        <dbReference type="Proteomes" id="UP000515369"/>
    </source>
</evidence>
<feature type="domain" description="eCIS core" evidence="3">
    <location>
        <begin position="59"/>
        <end position="124"/>
    </location>
</feature>
<accession>A0A7G5H5G6</accession>
<gene>
    <name evidence="4" type="ORF">H3H32_16440</name>
</gene>
<organism evidence="4 5">
    <name type="scientific">Spirosoma foliorum</name>
    <dbReference type="NCBI Taxonomy" id="2710596"/>
    <lineage>
        <taxon>Bacteria</taxon>
        <taxon>Pseudomonadati</taxon>
        <taxon>Bacteroidota</taxon>
        <taxon>Cytophagia</taxon>
        <taxon>Cytophagales</taxon>
        <taxon>Cytophagaceae</taxon>
        <taxon>Spirosoma</taxon>
    </lineage>
</organism>
<dbReference type="Pfam" id="PF13699">
    <property type="entry name" value="eCIS_core"/>
    <property type="match status" value="1"/>
</dbReference>
<proteinExistence type="predicted"/>
<keyword evidence="1" id="KW-0175">Coiled coil</keyword>
<reference evidence="4 5" key="1">
    <citation type="submission" date="2020-07" db="EMBL/GenBank/DDBJ databases">
        <title>Spirosoma foliorum sp. nov., isolated from the leaves on the Nejang mountain Korea, Republic of.</title>
        <authorList>
            <person name="Ho H."/>
            <person name="Lee Y.-J."/>
            <person name="Nurcahyanto D.-A."/>
            <person name="Kim S.-G."/>
        </authorList>
    </citation>
    <scope>NUCLEOTIDE SEQUENCE [LARGE SCALE GENOMIC DNA]</scope>
    <source>
        <strain evidence="4 5">PL0136</strain>
    </source>
</reference>